<keyword evidence="3" id="KW-1185">Reference proteome</keyword>
<feature type="compositionally biased region" description="Basic and acidic residues" evidence="1">
    <location>
        <begin position="140"/>
        <end position="150"/>
    </location>
</feature>
<feature type="region of interest" description="Disordered" evidence="1">
    <location>
        <begin position="438"/>
        <end position="467"/>
    </location>
</feature>
<proteinExistence type="predicted"/>
<feature type="compositionally biased region" description="Polar residues" evidence="1">
    <location>
        <begin position="438"/>
        <end position="452"/>
    </location>
</feature>
<reference evidence="2 3" key="1">
    <citation type="journal article" date="2016" name="Genome Biol. Evol.">
        <title>Divergent and convergent evolution of fungal pathogenicity.</title>
        <authorList>
            <person name="Shang Y."/>
            <person name="Xiao G."/>
            <person name="Zheng P."/>
            <person name="Cen K."/>
            <person name="Zhan S."/>
            <person name="Wang C."/>
        </authorList>
    </citation>
    <scope>NUCLEOTIDE SEQUENCE [LARGE SCALE GENOMIC DNA]</scope>
    <source>
        <strain evidence="2 3">ARSEF 7405</strain>
    </source>
</reference>
<dbReference type="OrthoDB" id="10559796at2759"/>
<gene>
    <name evidence="2" type="ORF">AAP_04335</name>
</gene>
<feature type="compositionally biased region" description="Low complexity" evidence="1">
    <location>
        <begin position="111"/>
        <end position="139"/>
    </location>
</feature>
<protein>
    <submittedName>
        <fullName evidence="2">Uncharacterized protein</fullName>
    </submittedName>
</protein>
<feature type="region of interest" description="Disordered" evidence="1">
    <location>
        <begin position="853"/>
        <end position="937"/>
    </location>
</feature>
<feature type="region of interest" description="Disordered" evidence="1">
    <location>
        <begin position="214"/>
        <end position="266"/>
    </location>
</feature>
<evidence type="ECO:0000313" key="3">
    <source>
        <dbReference type="Proteomes" id="UP000242877"/>
    </source>
</evidence>
<feature type="region of interest" description="Disordered" evidence="1">
    <location>
        <begin position="482"/>
        <end position="510"/>
    </location>
</feature>
<feature type="region of interest" description="Disordered" evidence="1">
    <location>
        <begin position="1"/>
        <end position="82"/>
    </location>
</feature>
<feature type="region of interest" description="Disordered" evidence="1">
    <location>
        <begin position="111"/>
        <end position="189"/>
    </location>
</feature>
<comment type="caution">
    <text evidence="2">The sequence shown here is derived from an EMBL/GenBank/DDBJ whole genome shotgun (WGS) entry which is preliminary data.</text>
</comment>
<dbReference type="VEuPathDB" id="FungiDB:AAP_04335"/>
<sequence>MNNNANPGGHGLPPEEAQRLARSAGWIQEYLRRQGEHADSLPERPEPGAPPEREETPEHEKPPDLHVRLIEQLRSSRSRARAAEARINLAEASRVRRRVLRVQRQQLQQRQRQQQLQQRQPQQHQQQQRQRQQRQQQPYWDRRRQQRHEPSSNVTRAGAPSVLNPAAPGFVSNSASQEPPSHLPQLPQPAPYIHAAMNHSYTGQVQAPWNNAQLQREPPVPAPPVVRPPGRVPSSFEEEQSIRPDFTQNVPLTTQPPPPSLPHPQFNFAQLPQVSQLSPESQRGATFDPQLQFQQQQFNPTQQLQPPQQIPQPQYQYDIAQQLQPFPQAFQGPQEQQLPMHEAQFLPQQESLYQPQQSLQNPLQSNLPLNLPQSEATNNPVLFGTTVWHDRPQTSYYQCPYTGVIRQDVDLSYNNYQPNQPILPPGEQPSNNQSIIEQSPAEQSANHGTTTPECFYEFDPSPRLGPQDIAELDKLETAKLSGLEASPGQAQETPPAEPPLVAAATPPETRYPLPRRRREEIVAALETQVQARPDIRLLVDLERITATGLRPPARAHSNSDRTTTPHPLIRLPLHTGDRASRVRQRPGSWPWSISDPQLWSEMVGLEDYEVPEVLVNNWKEVDVKSPAEYTLAVRKRTEVILDSATVLAVDRATAWIQTHFGRTEILVPDVPQIKIGTITEEGKFVFSNESLEKKEISEEDLKKGAEHVTDTTQMALMRRDGSIHCVFTFLAGHDYQAALHRGLSSVDNLYKRQCREKVLIKIVYGVVTNGKWFWLLRKCPEVDFMLTPNSYGPFDWNFKKDRPLIFSFMCMMMRECLHLTRKDNPTYLPVAHPAPLGEDYTPAAIMGRMHIALKSPSPSPAPAPENVPTNTQVQPTPGPISTQAPPSAPFTVGSSVYTPADNVFSDRPAPLGVTRDNTPSVFALDPGRPREDDRDDK</sequence>
<feature type="compositionally biased region" description="Basic and acidic residues" evidence="1">
    <location>
        <begin position="30"/>
        <end position="71"/>
    </location>
</feature>
<feature type="compositionally biased region" description="Pro residues" evidence="1">
    <location>
        <begin position="218"/>
        <end position="231"/>
    </location>
</feature>
<accession>A0A166NEY6</accession>
<name>A0A166NEY6_9EURO</name>
<dbReference type="AlphaFoldDB" id="A0A166NEY6"/>
<evidence type="ECO:0000313" key="2">
    <source>
        <dbReference type="EMBL" id="KZZ89580.1"/>
    </source>
</evidence>
<dbReference type="Proteomes" id="UP000242877">
    <property type="component" value="Unassembled WGS sequence"/>
</dbReference>
<dbReference type="EMBL" id="AZGZ01000020">
    <property type="protein sequence ID" value="KZZ89580.1"/>
    <property type="molecule type" value="Genomic_DNA"/>
</dbReference>
<feature type="region of interest" description="Disordered" evidence="1">
    <location>
        <begin position="550"/>
        <end position="571"/>
    </location>
</feature>
<evidence type="ECO:0000256" key="1">
    <source>
        <dbReference type="SAM" id="MobiDB-lite"/>
    </source>
</evidence>
<feature type="compositionally biased region" description="Polar residues" evidence="1">
    <location>
        <begin position="867"/>
        <end position="885"/>
    </location>
</feature>
<feature type="compositionally biased region" description="Basic and acidic residues" evidence="1">
    <location>
        <begin position="927"/>
        <end position="937"/>
    </location>
</feature>
<organism evidence="2 3">
    <name type="scientific">Ascosphaera apis ARSEF 7405</name>
    <dbReference type="NCBI Taxonomy" id="392613"/>
    <lineage>
        <taxon>Eukaryota</taxon>
        <taxon>Fungi</taxon>
        <taxon>Dikarya</taxon>
        <taxon>Ascomycota</taxon>
        <taxon>Pezizomycotina</taxon>
        <taxon>Eurotiomycetes</taxon>
        <taxon>Eurotiomycetidae</taxon>
        <taxon>Onygenales</taxon>
        <taxon>Ascosphaeraceae</taxon>
        <taxon>Ascosphaera</taxon>
    </lineage>
</organism>